<dbReference type="PANTHER" id="PTHR31951">
    <property type="entry name" value="BIFUNCTIONAL INHIBITOR/LIPID-TRANSFER PROTEIN/SEED STORAGE 2S ALBUMIN SUPERFAMILY PROTEIN-RELATED"/>
    <property type="match status" value="1"/>
</dbReference>
<comment type="caution">
    <text evidence="3">The sequence shown here is derived from an EMBL/GenBank/DDBJ whole genome shotgun (WGS) entry which is preliminary data.</text>
</comment>
<dbReference type="Proteomes" id="UP001163823">
    <property type="component" value="Chromosome 5"/>
</dbReference>
<accession>A0AAD7PTL2</accession>
<organism evidence="3 4">
    <name type="scientific">Quillaja saponaria</name>
    <name type="common">Soap bark tree</name>
    <dbReference type="NCBI Taxonomy" id="32244"/>
    <lineage>
        <taxon>Eukaryota</taxon>
        <taxon>Viridiplantae</taxon>
        <taxon>Streptophyta</taxon>
        <taxon>Embryophyta</taxon>
        <taxon>Tracheophyta</taxon>
        <taxon>Spermatophyta</taxon>
        <taxon>Magnoliopsida</taxon>
        <taxon>eudicotyledons</taxon>
        <taxon>Gunneridae</taxon>
        <taxon>Pentapetalae</taxon>
        <taxon>rosids</taxon>
        <taxon>fabids</taxon>
        <taxon>Fabales</taxon>
        <taxon>Quillajaceae</taxon>
        <taxon>Quillaja</taxon>
    </lineage>
</organism>
<evidence type="ECO:0000313" key="4">
    <source>
        <dbReference type="Proteomes" id="UP001163823"/>
    </source>
</evidence>
<name>A0AAD7PTL2_QUISA</name>
<keyword evidence="1" id="KW-0732">Signal</keyword>
<dbReference type="InterPro" id="IPR008502">
    <property type="entry name" value="Prolamin-like"/>
</dbReference>
<dbReference type="KEGG" id="qsa:O6P43_011699"/>
<feature type="domain" description="Prolamin-like" evidence="2">
    <location>
        <begin position="69"/>
        <end position="111"/>
    </location>
</feature>
<dbReference type="EMBL" id="JARAOO010000005">
    <property type="protein sequence ID" value="KAJ7967438.1"/>
    <property type="molecule type" value="Genomic_DNA"/>
</dbReference>
<protein>
    <submittedName>
        <fullName evidence="3">Prolamin-like domain</fullName>
    </submittedName>
</protein>
<dbReference type="AlphaFoldDB" id="A0AAD7PTL2"/>
<gene>
    <name evidence="3" type="ORF">O6P43_011699</name>
</gene>
<dbReference type="PANTHER" id="PTHR31951:SF22">
    <property type="entry name" value="ECA1 GAMETOGENESIS RELATED FAMILY"/>
    <property type="match status" value="1"/>
</dbReference>
<reference evidence="3" key="1">
    <citation type="journal article" date="2023" name="Science">
        <title>Elucidation of the pathway for biosynthesis of saponin adjuvants from the soapbark tree.</title>
        <authorList>
            <person name="Reed J."/>
            <person name="Orme A."/>
            <person name="El-Demerdash A."/>
            <person name="Owen C."/>
            <person name="Martin L.B.B."/>
            <person name="Misra R.C."/>
            <person name="Kikuchi S."/>
            <person name="Rejzek M."/>
            <person name="Martin A.C."/>
            <person name="Harkess A."/>
            <person name="Leebens-Mack J."/>
            <person name="Louveau T."/>
            <person name="Stephenson M.J."/>
            <person name="Osbourn A."/>
        </authorList>
    </citation>
    <scope>NUCLEOTIDE SEQUENCE</scope>
    <source>
        <strain evidence="3">S10</strain>
    </source>
</reference>
<proteinExistence type="predicted"/>
<evidence type="ECO:0000256" key="1">
    <source>
        <dbReference type="ARBA" id="ARBA00022729"/>
    </source>
</evidence>
<dbReference type="Pfam" id="PF05617">
    <property type="entry name" value="Prolamin_like"/>
    <property type="match status" value="1"/>
</dbReference>
<keyword evidence="4" id="KW-1185">Reference proteome</keyword>
<evidence type="ECO:0000259" key="2">
    <source>
        <dbReference type="Pfam" id="PF05617"/>
    </source>
</evidence>
<sequence>MGLFFLQIEIETREMQQSNFQSYWLYFCHAVDSFSIEMVASPLSRAQNDLPPEPHPSYHKYLESRATSLTPNCGEEIFNAIFKEGNVSLLCCHIHILVVMGKDCDEALVNVIDSLFPSSYA</sequence>
<evidence type="ECO:0000313" key="3">
    <source>
        <dbReference type="EMBL" id="KAJ7967438.1"/>
    </source>
</evidence>